<keyword evidence="3" id="KW-0560">Oxidoreductase</keyword>
<evidence type="ECO:0000256" key="4">
    <source>
        <dbReference type="ARBA" id="ARBA00023004"/>
    </source>
</evidence>
<organism evidence="6 7">
    <name type="scientific">Acorus gramineus</name>
    <name type="common">Dwarf sweet flag</name>
    <dbReference type="NCBI Taxonomy" id="55184"/>
    <lineage>
        <taxon>Eukaryota</taxon>
        <taxon>Viridiplantae</taxon>
        <taxon>Streptophyta</taxon>
        <taxon>Embryophyta</taxon>
        <taxon>Tracheophyta</taxon>
        <taxon>Spermatophyta</taxon>
        <taxon>Magnoliopsida</taxon>
        <taxon>Liliopsida</taxon>
        <taxon>Acoraceae</taxon>
        <taxon>Acorus</taxon>
    </lineage>
</organism>
<protein>
    <submittedName>
        <fullName evidence="6">Uncharacterized protein</fullName>
    </submittedName>
</protein>
<comment type="caution">
    <text evidence="6">The sequence shown here is derived from an EMBL/GenBank/DDBJ whole genome shotgun (WGS) entry which is preliminary data.</text>
</comment>
<dbReference type="Pfam" id="PF03055">
    <property type="entry name" value="RPE65"/>
    <property type="match status" value="1"/>
</dbReference>
<dbReference type="AlphaFoldDB" id="A0AAV9ATR5"/>
<keyword evidence="3" id="KW-0223">Dioxygenase</keyword>
<keyword evidence="2 5" id="KW-0479">Metal-binding</keyword>
<reference evidence="6" key="2">
    <citation type="submission" date="2023-06" db="EMBL/GenBank/DDBJ databases">
        <authorList>
            <person name="Ma L."/>
            <person name="Liu K.-W."/>
            <person name="Li Z."/>
            <person name="Hsiao Y.-Y."/>
            <person name="Qi Y."/>
            <person name="Fu T."/>
            <person name="Tang G."/>
            <person name="Zhang D."/>
            <person name="Sun W.-H."/>
            <person name="Liu D.-K."/>
            <person name="Li Y."/>
            <person name="Chen G.-Z."/>
            <person name="Liu X.-D."/>
            <person name="Liao X.-Y."/>
            <person name="Jiang Y.-T."/>
            <person name="Yu X."/>
            <person name="Hao Y."/>
            <person name="Huang J."/>
            <person name="Zhao X.-W."/>
            <person name="Ke S."/>
            <person name="Chen Y.-Y."/>
            <person name="Wu W.-L."/>
            <person name="Hsu J.-L."/>
            <person name="Lin Y.-F."/>
            <person name="Huang M.-D."/>
            <person name="Li C.-Y."/>
            <person name="Huang L."/>
            <person name="Wang Z.-W."/>
            <person name="Zhao X."/>
            <person name="Zhong W.-Y."/>
            <person name="Peng D.-H."/>
            <person name="Ahmad S."/>
            <person name="Lan S."/>
            <person name="Zhang J.-S."/>
            <person name="Tsai W.-C."/>
            <person name="Van De Peer Y."/>
            <person name="Liu Z.-J."/>
        </authorList>
    </citation>
    <scope>NUCLEOTIDE SEQUENCE</scope>
    <source>
        <strain evidence="6">SCP</strain>
        <tissue evidence="6">Leaves</tissue>
    </source>
</reference>
<dbReference type="Proteomes" id="UP001179952">
    <property type="component" value="Unassembled WGS sequence"/>
</dbReference>
<dbReference type="PANTHER" id="PTHR10543">
    <property type="entry name" value="BETA-CAROTENE DIOXYGENASE"/>
    <property type="match status" value="1"/>
</dbReference>
<accession>A0AAV9ATR5</accession>
<evidence type="ECO:0000256" key="3">
    <source>
        <dbReference type="ARBA" id="ARBA00022964"/>
    </source>
</evidence>
<keyword evidence="4 5" id="KW-0408">Iron</keyword>
<dbReference type="EMBL" id="JAUJYN010000007">
    <property type="protein sequence ID" value="KAK1267639.1"/>
    <property type="molecule type" value="Genomic_DNA"/>
</dbReference>
<reference evidence="6" key="1">
    <citation type="journal article" date="2023" name="Nat. Commun.">
        <title>Diploid and tetraploid genomes of Acorus and the evolution of monocots.</title>
        <authorList>
            <person name="Ma L."/>
            <person name="Liu K.W."/>
            <person name="Li Z."/>
            <person name="Hsiao Y.Y."/>
            <person name="Qi Y."/>
            <person name="Fu T."/>
            <person name="Tang G.D."/>
            <person name="Zhang D."/>
            <person name="Sun W.H."/>
            <person name="Liu D.K."/>
            <person name="Li Y."/>
            <person name="Chen G.Z."/>
            <person name="Liu X.D."/>
            <person name="Liao X.Y."/>
            <person name="Jiang Y.T."/>
            <person name="Yu X."/>
            <person name="Hao Y."/>
            <person name="Huang J."/>
            <person name="Zhao X.W."/>
            <person name="Ke S."/>
            <person name="Chen Y.Y."/>
            <person name="Wu W.L."/>
            <person name="Hsu J.L."/>
            <person name="Lin Y.F."/>
            <person name="Huang M.D."/>
            <person name="Li C.Y."/>
            <person name="Huang L."/>
            <person name="Wang Z.W."/>
            <person name="Zhao X."/>
            <person name="Zhong W.Y."/>
            <person name="Peng D.H."/>
            <person name="Ahmad S."/>
            <person name="Lan S."/>
            <person name="Zhang J.S."/>
            <person name="Tsai W.C."/>
            <person name="Van de Peer Y."/>
            <person name="Liu Z.J."/>
        </authorList>
    </citation>
    <scope>NUCLEOTIDE SEQUENCE</scope>
    <source>
        <strain evidence="6">SCP</strain>
    </source>
</reference>
<dbReference type="GO" id="GO:0009570">
    <property type="term" value="C:chloroplast stroma"/>
    <property type="evidence" value="ECO:0007669"/>
    <property type="project" value="TreeGrafter"/>
</dbReference>
<evidence type="ECO:0000313" key="7">
    <source>
        <dbReference type="Proteomes" id="UP001179952"/>
    </source>
</evidence>
<dbReference type="PANTHER" id="PTHR10543:SF142">
    <property type="entry name" value="OS06G0162550 PROTEIN"/>
    <property type="match status" value="1"/>
</dbReference>
<keyword evidence="7" id="KW-1185">Reference proteome</keyword>
<evidence type="ECO:0000256" key="5">
    <source>
        <dbReference type="PIRSR" id="PIRSR604294-1"/>
    </source>
</evidence>
<evidence type="ECO:0000256" key="1">
    <source>
        <dbReference type="ARBA" id="ARBA00006787"/>
    </source>
</evidence>
<feature type="binding site" evidence="5">
    <location>
        <position position="125"/>
    </location>
    <ligand>
        <name>Fe cation</name>
        <dbReference type="ChEBI" id="CHEBI:24875"/>
        <note>catalytic</note>
    </ligand>
</feature>
<evidence type="ECO:0000313" key="6">
    <source>
        <dbReference type="EMBL" id="KAK1267639.1"/>
    </source>
</evidence>
<dbReference type="GO" id="GO:0016121">
    <property type="term" value="P:carotene catabolic process"/>
    <property type="evidence" value="ECO:0007669"/>
    <property type="project" value="TreeGrafter"/>
</dbReference>
<dbReference type="InterPro" id="IPR004294">
    <property type="entry name" value="Carotenoid_Oase"/>
</dbReference>
<comment type="cofactor">
    <cofactor evidence="5">
        <name>Fe(2+)</name>
        <dbReference type="ChEBI" id="CHEBI:29033"/>
    </cofactor>
    <text evidence="5">Binds 1 Fe(2+) ion per subunit.</text>
</comment>
<evidence type="ECO:0000256" key="2">
    <source>
        <dbReference type="ARBA" id="ARBA00022723"/>
    </source>
</evidence>
<dbReference type="GO" id="GO:0010436">
    <property type="term" value="F:carotenoid dioxygenase activity"/>
    <property type="evidence" value="ECO:0007669"/>
    <property type="project" value="TreeGrafter"/>
</dbReference>
<dbReference type="GO" id="GO:0046872">
    <property type="term" value="F:metal ion binding"/>
    <property type="evidence" value="ECO:0007669"/>
    <property type="project" value="UniProtKB-KW"/>
</dbReference>
<gene>
    <name evidence="6" type="ORF">QJS04_geneDACA002703</name>
</gene>
<name>A0AAV9ATR5_ACOGR</name>
<proteinExistence type="inferred from homology"/>
<comment type="similarity">
    <text evidence="1">Belongs to the carotenoid oxygenase family.</text>
</comment>
<sequence length="128" mass="14726">MLHATTFDRGDNGEWKLSYKNRYVEADTFLMEKERNRPLFLPSAEGEPRALLVATLLNMASTCTLTNMLRFGKVTKDYNNTNVFEHGGKVYTIAENHLPYEVDTSNLKTGKIWDINGWDRPFNSHPKV</sequence>